<evidence type="ECO:0000256" key="3">
    <source>
        <dbReference type="ARBA" id="ARBA00023082"/>
    </source>
</evidence>
<dbReference type="Pfam" id="PF08281">
    <property type="entry name" value="Sigma70_r4_2"/>
    <property type="match status" value="1"/>
</dbReference>
<sequence length="185" mass="21050">MPSNKHTFTPLLIDEKTSITSLYQNHQTWLINWLSKQLGCRQQAKDLSQDTFVKVIVKQRDIASVKEPRSWLLTIAKHILIDRRRRFLLEQAYIEELKLSAEGAGIVPSEEEVYLAVNALEMIAKALEPLPKNVKQAFILRHIDGMTQSAIAERLSVSATMVQKYLVQSLVACQQVLKPQALIDD</sequence>
<dbReference type="EMBL" id="LAZR01002507">
    <property type="protein sequence ID" value="KKN29138.1"/>
    <property type="molecule type" value="Genomic_DNA"/>
</dbReference>
<dbReference type="InterPro" id="IPR013325">
    <property type="entry name" value="RNA_pol_sigma_r2"/>
</dbReference>
<evidence type="ECO:0000256" key="1">
    <source>
        <dbReference type="ARBA" id="ARBA00010641"/>
    </source>
</evidence>
<dbReference type="GO" id="GO:0003677">
    <property type="term" value="F:DNA binding"/>
    <property type="evidence" value="ECO:0007669"/>
    <property type="project" value="InterPro"/>
</dbReference>
<keyword evidence="4" id="KW-0804">Transcription</keyword>
<dbReference type="InterPro" id="IPR013324">
    <property type="entry name" value="RNA_pol_sigma_r3/r4-like"/>
</dbReference>
<dbReference type="GO" id="GO:0016987">
    <property type="term" value="F:sigma factor activity"/>
    <property type="evidence" value="ECO:0007669"/>
    <property type="project" value="UniProtKB-KW"/>
</dbReference>
<dbReference type="NCBIfam" id="TIGR02937">
    <property type="entry name" value="sigma70-ECF"/>
    <property type="match status" value="1"/>
</dbReference>
<evidence type="ECO:0000259" key="5">
    <source>
        <dbReference type="Pfam" id="PF04542"/>
    </source>
</evidence>
<dbReference type="SUPFAM" id="SSF88659">
    <property type="entry name" value="Sigma3 and sigma4 domains of RNA polymerase sigma factors"/>
    <property type="match status" value="1"/>
</dbReference>
<reference evidence="7" key="1">
    <citation type="journal article" date="2015" name="Nature">
        <title>Complex archaea that bridge the gap between prokaryotes and eukaryotes.</title>
        <authorList>
            <person name="Spang A."/>
            <person name="Saw J.H."/>
            <person name="Jorgensen S.L."/>
            <person name="Zaremba-Niedzwiedzka K."/>
            <person name="Martijn J."/>
            <person name="Lind A.E."/>
            <person name="van Eijk R."/>
            <person name="Schleper C."/>
            <person name="Guy L."/>
            <person name="Ettema T.J."/>
        </authorList>
    </citation>
    <scope>NUCLEOTIDE SEQUENCE</scope>
</reference>
<organism evidence="7">
    <name type="scientific">marine sediment metagenome</name>
    <dbReference type="NCBI Taxonomy" id="412755"/>
    <lineage>
        <taxon>unclassified sequences</taxon>
        <taxon>metagenomes</taxon>
        <taxon>ecological metagenomes</taxon>
    </lineage>
</organism>
<dbReference type="PANTHER" id="PTHR43133:SF63">
    <property type="entry name" value="RNA POLYMERASE SIGMA FACTOR FECI-RELATED"/>
    <property type="match status" value="1"/>
</dbReference>
<dbReference type="GO" id="GO:0006352">
    <property type="term" value="P:DNA-templated transcription initiation"/>
    <property type="evidence" value="ECO:0007669"/>
    <property type="project" value="InterPro"/>
</dbReference>
<evidence type="ECO:0000259" key="6">
    <source>
        <dbReference type="Pfam" id="PF08281"/>
    </source>
</evidence>
<name>A0A0F9SIG5_9ZZZZ</name>
<comment type="caution">
    <text evidence="7">The sequence shown here is derived from an EMBL/GenBank/DDBJ whole genome shotgun (WGS) entry which is preliminary data.</text>
</comment>
<comment type="similarity">
    <text evidence="1">Belongs to the sigma-70 factor family. ECF subfamily.</text>
</comment>
<feature type="domain" description="RNA polymerase sigma factor 70 region 4 type 2" evidence="6">
    <location>
        <begin position="121"/>
        <end position="173"/>
    </location>
</feature>
<dbReference type="InterPro" id="IPR039425">
    <property type="entry name" value="RNA_pol_sigma-70-like"/>
</dbReference>
<evidence type="ECO:0000256" key="4">
    <source>
        <dbReference type="ARBA" id="ARBA00023163"/>
    </source>
</evidence>
<accession>A0A0F9SIG5</accession>
<dbReference type="InterPro" id="IPR036388">
    <property type="entry name" value="WH-like_DNA-bd_sf"/>
</dbReference>
<dbReference type="PANTHER" id="PTHR43133">
    <property type="entry name" value="RNA POLYMERASE ECF-TYPE SIGMA FACTO"/>
    <property type="match status" value="1"/>
</dbReference>
<dbReference type="SUPFAM" id="SSF88946">
    <property type="entry name" value="Sigma2 domain of RNA polymerase sigma factors"/>
    <property type="match status" value="1"/>
</dbReference>
<gene>
    <name evidence="7" type="ORF">LCGC14_0847220</name>
</gene>
<evidence type="ECO:0000256" key="2">
    <source>
        <dbReference type="ARBA" id="ARBA00023015"/>
    </source>
</evidence>
<dbReference type="InterPro" id="IPR007627">
    <property type="entry name" value="RNA_pol_sigma70_r2"/>
</dbReference>
<dbReference type="Gene3D" id="1.10.1740.10">
    <property type="match status" value="1"/>
</dbReference>
<proteinExistence type="inferred from homology"/>
<dbReference type="Gene3D" id="1.10.10.10">
    <property type="entry name" value="Winged helix-like DNA-binding domain superfamily/Winged helix DNA-binding domain"/>
    <property type="match status" value="1"/>
</dbReference>
<keyword evidence="3" id="KW-0731">Sigma factor</keyword>
<dbReference type="AlphaFoldDB" id="A0A0F9SIG5"/>
<dbReference type="InterPro" id="IPR013249">
    <property type="entry name" value="RNA_pol_sigma70_r4_t2"/>
</dbReference>
<evidence type="ECO:0000313" key="7">
    <source>
        <dbReference type="EMBL" id="KKN29138.1"/>
    </source>
</evidence>
<keyword evidence="2" id="KW-0805">Transcription regulation</keyword>
<feature type="domain" description="RNA polymerase sigma-70 region 2" evidence="5">
    <location>
        <begin position="22"/>
        <end position="86"/>
    </location>
</feature>
<dbReference type="Pfam" id="PF04542">
    <property type="entry name" value="Sigma70_r2"/>
    <property type="match status" value="1"/>
</dbReference>
<protein>
    <submittedName>
        <fullName evidence="7">Uncharacterized protein</fullName>
    </submittedName>
</protein>
<dbReference type="InterPro" id="IPR014284">
    <property type="entry name" value="RNA_pol_sigma-70_dom"/>
</dbReference>